<dbReference type="OrthoDB" id="136629at2157"/>
<sequence length="64" mass="7258">MSKESDAVLNDAVLNDAVLNDAVLEEKKPEDNSKNDEDLLYTHKPENRGNSMQWNSAFCRRPGH</sequence>
<evidence type="ECO:0000313" key="2">
    <source>
        <dbReference type="EMBL" id="PAV12514.1"/>
    </source>
</evidence>
<comment type="caution">
    <text evidence="2">The sequence shown here is derived from an EMBL/GenBank/DDBJ whole genome shotgun (WGS) entry which is preliminary data.</text>
</comment>
<dbReference type="Proteomes" id="UP000218164">
    <property type="component" value="Unassembled WGS sequence"/>
</dbReference>
<feature type="compositionally biased region" description="Basic and acidic residues" evidence="1">
    <location>
        <begin position="24"/>
        <end position="47"/>
    </location>
</feature>
<evidence type="ECO:0000256" key="1">
    <source>
        <dbReference type="SAM" id="MobiDB-lite"/>
    </source>
</evidence>
<keyword evidence="3" id="KW-1185">Reference proteome</keyword>
<proteinExistence type="predicted"/>
<gene>
    <name evidence="2" type="ORF">ASJ81_20285</name>
</gene>
<dbReference type="RefSeq" id="WP_095644609.1">
    <property type="nucleotide sequence ID" value="NZ_LMVP01000227.1"/>
</dbReference>
<reference evidence="2 3" key="1">
    <citation type="journal article" date="2017" name="BMC Genomics">
        <title>Genomic analysis of methanogenic archaea reveals a shift towards energy conservation.</title>
        <authorList>
            <person name="Gilmore S.P."/>
            <person name="Henske J.K."/>
            <person name="Sexton J.A."/>
            <person name="Solomon K.V."/>
            <person name="Seppala S."/>
            <person name="Yoo J.I."/>
            <person name="Huyett L.M."/>
            <person name="Pressman A."/>
            <person name="Cogan J.Z."/>
            <person name="Kivenson V."/>
            <person name="Peng X."/>
            <person name="Tan Y."/>
            <person name="Valentine D.L."/>
            <person name="O'Malley M.A."/>
        </authorList>
    </citation>
    <scope>NUCLEOTIDE SEQUENCE [LARGE SCALE GENOMIC DNA]</scope>
    <source>
        <strain evidence="2 3">MC-15</strain>
    </source>
</reference>
<organism evidence="2 3">
    <name type="scientific">Methanosarcina spelaei</name>
    <dbReference type="NCBI Taxonomy" id="1036679"/>
    <lineage>
        <taxon>Archaea</taxon>
        <taxon>Methanobacteriati</taxon>
        <taxon>Methanobacteriota</taxon>
        <taxon>Stenosarchaea group</taxon>
        <taxon>Methanomicrobia</taxon>
        <taxon>Methanosarcinales</taxon>
        <taxon>Methanosarcinaceae</taxon>
        <taxon>Methanosarcina</taxon>
    </lineage>
</organism>
<name>A0A2A2HTF5_9EURY</name>
<protein>
    <submittedName>
        <fullName evidence="2">Uncharacterized protein</fullName>
    </submittedName>
</protein>
<evidence type="ECO:0000313" key="3">
    <source>
        <dbReference type="Proteomes" id="UP000218164"/>
    </source>
</evidence>
<accession>A0A2A2HTF5</accession>
<feature type="region of interest" description="Disordered" evidence="1">
    <location>
        <begin position="24"/>
        <end position="64"/>
    </location>
</feature>
<dbReference type="AlphaFoldDB" id="A0A2A2HTF5"/>
<dbReference type="EMBL" id="LMVP01000227">
    <property type="protein sequence ID" value="PAV12514.1"/>
    <property type="molecule type" value="Genomic_DNA"/>
</dbReference>